<comment type="caution">
    <text evidence="1">The sequence shown here is derived from an EMBL/GenBank/DDBJ whole genome shotgun (WGS) entry which is preliminary data.</text>
</comment>
<organism evidence="1 2">
    <name type="scientific">Arctium lappa</name>
    <name type="common">Greater burdock</name>
    <name type="synonym">Lappa major</name>
    <dbReference type="NCBI Taxonomy" id="4217"/>
    <lineage>
        <taxon>Eukaryota</taxon>
        <taxon>Viridiplantae</taxon>
        <taxon>Streptophyta</taxon>
        <taxon>Embryophyta</taxon>
        <taxon>Tracheophyta</taxon>
        <taxon>Spermatophyta</taxon>
        <taxon>Magnoliopsida</taxon>
        <taxon>eudicotyledons</taxon>
        <taxon>Gunneridae</taxon>
        <taxon>Pentapetalae</taxon>
        <taxon>asterids</taxon>
        <taxon>campanulids</taxon>
        <taxon>Asterales</taxon>
        <taxon>Asteraceae</taxon>
        <taxon>Carduoideae</taxon>
        <taxon>Cardueae</taxon>
        <taxon>Arctiinae</taxon>
        <taxon>Arctium</taxon>
    </lineage>
</organism>
<accession>A0ACB9CK23</accession>
<evidence type="ECO:0000313" key="2">
    <source>
        <dbReference type="Proteomes" id="UP001055879"/>
    </source>
</evidence>
<reference evidence="2" key="1">
    <citation type="journal article" date="2022" name="Mol. Ecol. Resour.">
        <title>The genomes of chicory, endive, great burdock and yacon provide insights into Asteraceae palaeo-polyploidization history and plant inulin production.</title>
        <authorList>
            <person name="Fan W."/>
            <person name="Wang S."/>
            <person name="Wang H."/>
            <person name="Wang A."/>
            <person name="Jiang F."/>
            <person name="Liu H."/>
            <person name="Zhao H."/>
            <person name="Xu D."/>
            <person name="Zhang Y."/>
        </authorList>
    </citation>
    <scope>NUCLEOTIDE SEQUENCE [LARGE SCALE GENOMIC DNA]</scope>
    <source>
        <strain evidence="2">cv. Niubang</strain>
    </source>
</reference>
<dbReference type="EMBL" id="CM042050">
    <property type="protein sequence ID" value="KAI3734591.1"/>
    <property type="molecule type" value="Genomic_DNA"/>
</dbReference>
<reference evidence="1 2" key="2">
    <citation type="journal article" date="2022" name="Mol. Ecol. Resour.">
        <title>The genomes of chicory, endive, great burdock and yacon provide insights into Asteraceae paleo-polyploidization history and plant inulin production.</title>
        <authorList>
            <person name="Fan W."/>
            <person name="Wang S."/>
            <person name="Wang H."/>
            <person name="Wang A."/>
            <person name="Jiang F."/>
            <person name="Liu H."/>
            <person name="Zhao H."/>
            <person name="Xu D."/>
            <person name="Zhang Y."/>
        </authorList>
    </citation>
    <scope>NUCLEOTIDE SEQUENCE [LARGE SCALE GENOMIC DNA]</scope>
    <source>
        <strain evidence="2">cv. Niubang</strain>
    </source>
</reference>
<evidence type="ECO:0000313" key="1">
    <source>
        <dbReference type="EMBL" id="KAI3734591.1"/>
    </source>
</evidence>
<proteinExistence type="predicted"/>
<protein>
    <submittedName>
        <fullName evidence="1">Uncharacterized protein</fullName>
    </submittedName>
</protein>
<sequence>MLRTINPSDVAGNDGLCGNVLPPCTGNQVSDSRHKGLHMRHVIAGWVIGMSVLLAVLLAAFAEKALYDRWYTNGGCFEERFEMGKEYGYTLKVDEKSDIYSYGVVLMELITGKRPVEPEYGASVDIVEWVRRKVRDSKPLTEVVDPNVGNCKHVEEEMLLVLRIALICTARLPKDRPSMRDVVSMLEEARPRRKSSSNTNNVD</sequence>
<keyword evidence="2" id="KW-1185">Reference proteome</keyword>
<gene>
    <name evidence="1" type="ORF">L6452_14062</name>
</gene>
<dbReference type="Proteomes" id="UP001055879">
    <property type="component" value="Linkage Group LG04"/>
</dbReference>
<name>A0ACB9CK23_ARCLA</name>